<accession>A0A0K0FJW6</accession>
<evidence type="ECO:0000313" key="6">
    <source>
        <dbReference type="Proteomes" id="UP000035680"/>
    </source>
</evidence>
<keyword evidence="6" id="KW-1185">Reference proteome</keyword>
<dbReference type="STRING" id="75913.A0A0K0FJW6"/>
<feature type="compositionally biased region" description="Basic and acidic residues" evidence="4">
    <location>
        <begin position="87"/>
        <end position="109"/>
    </location>
</feature>
<evidence type="ECO:0000256" key="1">
    <source>
        <dbReference type="ARBA" id="ARBA00004123"/>
    </source>
</evidence>
<evidence type="ECO:0000256" key="4">
    <source>
        <dbReference type="SAM" id="MobiDB-lite"/>
    </source>
</evidence>
<evidence type="ECO:0000256" key="2">
    <source>
        <dbReference type="ARBA" id="ARBA00005904"/>
    </source>
</evidence>
<feature type="region of interest" description="Disordered" evidence="4">
    <location>
        <begin position="290"/>
        <end position="330"/>
    </location>
</feature>
<reference evidence="7" key="2">
    <citation type="submission" date="2015-08" db="UniProtKB">
        <authorList>
            <consortium name="WormBaseParasite"/>
        </authorList>
    </citation>
    <scope>IDENTIFICATION</scope>
</reference>
<sequence>MAKEVDEYFTRMVDLIPPSIWGFDTDANKRILLYKCSKVDANLTNKEKNKISPKDKSCYARCSNVVADRISEILEILRIKEEGKLVPKKSDNIEVPKKGEIKEDKEPAKKQKQRKKLSAKEKAKIKKEKKEKALRNEKRKGDTVEEEEPSAKKSKVEEDKDENEEEVENGTKKPDLKAKLSFSKVKGVTDKGEKKLTKAEKKDTFKGRDYKALLKKAEKREQRITQIREKNPEKAEKIEENIKWKTALKRAEGEKVKDNPELLKAASKRKEAIKEARAKKWEERKKIVEDNKIKKQNRREENIKKRRQEKEDKKISKSKKKGRVILPKKN</sequence>
<dbReference type="GO" id="GO:0042274">
    <property type="term" value="P:ribosomal small subunit biogenesis"/>
    <property type="evidence" value="ECO:0007669"/>
    <property type="project" value="TreeGrafter"/>
</dbReference>
<proteinExistence type="inferred from homology"/>
<feature type="compositionally biased region" description="Basic and acidic residues" evidence="4">
    <location>
        <begin position="290"/>
        <end position="315"/>
    </location>
</feature>
<dbReference type="GO" id="GO:0003677">
    <property type="term" value="F:DNA binding"/>
    <property type="evidence" value="ECO:0007669"/>
    <property type="project" value="TreeGrafter"/>
</dbReference>
<dbReference type="GO" id="GO:0005730">
    <property type="term" value="C:nucleolus"/>
    <property type="evidence" value="ECO:0007669"/>
    <property type="project" value="TreeGrafter"/>
</dbReference>
<feature type="domain" description="Ribosomal RNA-processing protein 14/surfeit locus protein 6 C-terminal" evidence="5">
    <location>
        <begin position="111"/>
        <end position="314"/>
    </location>
</feature>
<dbReference type="Proteomes" id="UP000035680">
    <property type="component" value="Unassembled WGS sequence"/>
</dbReference>
<reference evidence="6" key="1">
    <citation type="submission" date="2014-07" db="EMBL/GenBank/DDBJ databases">
        <authorList>
            <person name="Martin A.A"/>
            <person name="De Silva N."/>
        </authorList>
    </citation>
    <scope>NUCLEOTIDE SEQUENCE</scope>
</reference>
<dbReference type="PANTHER" id="PTHR14369">
    <property type="entry name" value="SURFEIT LOCUS PROTEIN 6"/>
    <property type="match status" value="1"/>
</dbReference>
<feature type="compositionally biased region" description="Basic residues" evidence="4">
    <location>
        <begin position="316"/>
        <end position="330"/>
    </location>
</feature>
<protein>
    <submittedName>
        <fullName evidence="7">Surfeit locus protein 6 (inferred by orthology to a human protein)</fullName>
    </submittedName>
</protein>
<feature type="compositionally biased region" description="Basic and acidic residues" evidence="4">
    <location>
        <begin position="169"/>
        <end position="178"/>
    </location>
</feature>
<feature type="compositionally biased region" description="Basic and acidic residues" evidence="4">
    <location>
        <begin position="187"/>
        <end position="202"/>
    </location>
</feature>
<feature type="compositionally biased region" description="Acidic residues" evidence="4">
    <location>
        <begin position="159"/>
        <end position="168"/>
    </location>
</feature>
<evidence type="ECO:0000313" key="7">
    <source>
        <dbReference type="WBParaSite" id="SVE_0932900.1"/>
    </source>
</evidence>
<dbReference type="InterPro" id="IPR029190">
    <property type="entry name" value="Rrp14/SURF6_C"/>
</dbReference>
<dbReference type="PANTHER" id="PTHR14369:SF0">
    <property type="entry name" value="SURFEIT LOCUS PROTEIN 6"/>
    <property type="match status" value="1"/>
</dbReference>
<dbReference type="InterPro" id="IPR007019">
    <property type="entry name" value="SURF6"/>
</dbReference>
<dbReference type="WBParaSite" id="SVE_0932900.1">
    <property type="protein sequence ID" value="SVE_0932900.1"/>
    <property type="gene ID" value="SVE_0932900"/>
</dbReference>
<dbReference type="Pfam" id="PF04935">
    <property type="entry name" value="SURF6"/>
    <property type="match status" value="1"/>
</dbReference>
<dbReference type="AlphaFoldDB" id="A0A0K0FJW6"/>
<dbReference type="GO" id="GO:0042273">
    <property type="term" value="P:ribosomal large subunit biogenesis"/>
    <property type="evidence" value="ECO:0007669"/>
    <property type="project" value="TreeGrafter"/>
</dbReference>
<feature type="compositionally biased region" description="Basic and acidic residues" evidence="4">
    <location>
        <begin position="118"/>
        <end position="158"/>
    </location>
</feature>
<keyword evidence="3" id="KW-0539">Nucleus</keyword>
<organism evidence="6 7">
    <name type="scientific">Strongyloides venezuelensis</name>
    <name type="common">Threadworm</name>
    <dbReference type="NCBI Taxonomy" id="75913"/>
    <lineage>
        <taxon>Eukaryota</taxon>
        <taxon>Metazoa</taxon>
        <taxon>Ecdysozoa</taxon>
        <taxon>Nematoda</taxon>
        <taxon>Chromadorea</taxon>
        <taxon>Rhabditida</taxon>
        <taxon>Tylenchina</taxon>
        <taxon>Panagrolaimomorpha</taxon>
        <taxon>Strongyloidoidea</taxon>
        <taxon>Strongyloididae</taxon>
        <taxon>Strongyloides</taxon>
    </lineage>
</organism>
<feature type="region of interest" description="Disordered" evidence="4">
    <location>
        <begin position="87"/>
        <end position="202"/>
    </location>
</feature>
<evidence type="ECO:0000256" key="3">
    <source>
        <dbReference type="ARBA" id="ARBA00023242"/>
    </source>
</evidence>
<evidence type="ECO:0000259" key="5">
    <source>
        <dbReference type="Pfam" id="PF04935"/>
    </source>
</evidence>
<comment type="similarity">
    <text evidence="2">Belongs to the SURF6 family.</text>
</comment>
<name>A0A0K0FJW6_STRVS</name>
<dbReference type="GO" id="GO:0003723">
    <property type="term" value="F:RNA binding"/>
    <property type="evidence" value="ECO:0007669"/>
    <property type="project" value="TreeGrafter"/>
</dbReference>
<comment type="subcellular location">
    <subcellularLocation>
        <location evidence="1">Nucleus</location>
    </subcellularLocation>
</comment>